<dbReference type="EMBL" id="JAAKZV010000059">
    <property type="protein sequence ID" value="NGN65335.1"/>
    <property type="molecule type" value="Genomic_DNA"/>
</dbReference>
<dbReference type="Gene3D" id="1.10.10.10">
    <property type="entry name" value="Winged helix-like DNA-binding domain superfamily/Winged helix DNA-binding domain"/>
    <property type="match status" value="1"/>
</dbReference>
<evidence type="ECO:0000313" key="1">
    <source>
        <dbReference type="EMBL" id="NGN65335.1"/>
    </source>
</evidence>
<keyword evidence="2" id="KW-1185">Reference proteome</keyword>
<reference evidence="1 2" key="1">
    <citation type="submission" date="2020-02" db="EMBL/GenBank/DDBJ databases">
        <title>Whole-genome analyses of novel actinobacteria.</title>
        <authorList>
            <person name="Sahin N."/>
        </authorList>
    </citation>
    <scope>NUCLEOTIDE SEQUENCE [LARGE SCALE GENOMIC DNA]</scope>
    <source>
        <strain evidence="1 2">A7024</strain>
    </source>
</reference>
<evidence type="ECO:0000313" key="2">
    <source>
        <dbReference type="Proteomes" id="UP000481583"/>
    </source>
</evidence>
<dbReference type="Proteomes" id="UP000481583">
    <property type="component" value="Unassembled WGS sequence"/>
</dbReference>
<sequence length="172" mass="18292">MELAERIAELERRVAALEGTDRPRTAAPAGDAFWALEGLKAQLAEAGDEAADGGVLFTGAVALPTELRYEWQYGLGTGELLDEGHDDDVAEALSALGHPVRLRLLREILGGHQTTAELTGLDGSGSTGQLYHHLRQLTAAGWLHSAGRGRYAVPGTRVVPLLVLLAAARRQP</sequence>
<organism evidence="1 2">
    <name type="scientific">Streptomyces coryli</name>
    <dbReference type="NCBI Taxonomy" id="1128680"/>
    <lineage>
        <taxon>Bacteria</taxon>
        <taxon>Bacillati</taxon>
        <taxon>Actinomycetota</taxon>
        <taxon>Actinomycetes</taxon>
        <taxon>Kitasatosporales</taxon>
        <taxon>Streptomycetaceae</taxon>
        <taxon>Streptomyces</taxon>
    </lineage>
</organism>
<dbReference type="InterPro" id="IPR036388">
    <property type="entry name" value="WH-like_DNA-bd_sf"/>
</dbReference>
<accession>A0A6G4TZC8</accession>
<dbReference type="RefSeq" id="WP_165237669.1">
    <property type="nucleotide sequence ID" value="NZ_JAAKZV010000059.1"/>
</dbReference>
<dbReference type="SUPFAM" id="SSF46785">
    <property type="entry name" value="Winged helix' DNA-binding domain"/>
    <property type="match status" value="1"/>
</dbReference>
<protein>
    <submittedName>
        <fullName evidence="1">Helix-turn-helix transcriptional regulator</fullName>
    </submittedName>
</protein>
<proteinExistence type="predicted"/>
<dbReference type="InterPro" id="IPR036390">
    <property type="entry name" value="WH_DNA-bd_sf"/>
</dbReference>
<comment type="caution">
    <text evidence="1">The sequence shown here is derived from an EMBL/GenBank/DDBJ whole genome shotgun (WGS) entry which is preliminary data.</text>
</comment>
<dbReference type="AlphaFoldDB" id="A0A6G4TZC8"/>
<gene>
    <name evidence="1" type="ORF">G5C51_15685</name>
</gene>
<name>A0A6G4TZC8_9ACTN</name>